<dbReference type="Proteomes" id="UP000222310">
    <property type="component" value="Unassembled WGS sequence"/>
</dbReference>
<comment type="caution">
    <text evidence="1">The sequence shown here is derived from an EMBL/GenBank/DDBJ whole genome shotgun (WGS) entry which is preliminary data.</text>
</comment>
<accession>A0A9Q5ZG08</accession>
<dbReference type="GeneID" id="57094317"/>
<proteinExistence type="predicted"/>
<dbReference type="EMBL" id="LAHD01000005">
    <property type="protein sequence ID" value="PHK06757.1"/>
    <property type="molecule type" value="Genomic_DNA"/>
</dbReference>
<protein>
    <submittedName>
        <fullName evidence="1">Uncharacterized protein</fullName>
    </submittedName>
</protein>
<gene>
    <name evidence="1" type="ORF">VF08_03225</name>
</gene>
<evidence type="ECO:0000313" key="1">
    <source>
        <dbReference type="EMBL" id="PHK06757.1"/>
    </source>
</evidence>
<dbReference type="AlphaFoldDB" id="A0A9Q5ZG08"/>
<organism evidence="1 2">
    <name type="scientific">Nostoc linckia z8</name>
    <dbReference type="NCBI Taxonomy" id="1628746"/>
    <lineage>
        <taxon>Bacteria</taxon>
        <taxon>Bacillati</taxon>
        <taxon>Cyanobacteriota</taxon>
        <taxon>Cyanophyceae</taxon>
        <taxon>Nostocales</taxon>
        <taxon>Nostocaceae</taxon>
        <taxon>Nostoc</taxon>
    </lineage>
</organism>
<dbReference type="RefSeq" id="WP_099066543.1">
    <property type="nucleotide sequence ID" value="NZ_LAHD01000005.1"/>
</dbReference>
<sequence length="76" mass="8378">MKTESISLQTKTHIQRLNDNGISIELLQKDDWWQINASISDEVVNWGGCAGFTRNFLLMEQASGIIEGIAISLGLG</sequence>
<name>A0A9Q5ZG08_NOSLI</name>
<evidence type="ECO:0000313" key="2">
    <source>
        <dbReference type="Proteomes" id="UP000222310"/>
    </source>
</evidence>
<reference evidence="1 2" key="1">
    <citation type="submission" date="2015-02" db="EMBL/GenBank/DDBJ databases">
        <title>Nostoc linckia genome annotation.</title>
        <authorList>
            <person name="Zhou Z."/>
        </authorList>
    </citation>
    <scope>NUCLEOTIDE SEQUENCE [LARGE SCALE GENOMIC DNA]</scope>
    <source>
        <strain evidence="2">z8</strain>
    </source>
</reference>